<dbReference type="Pfam" id="PF10098">
    <property type="entry name" value="DUF2336"/>
    <property type="match status" value="1"/>
</dbReference>
<sequence>MLRERLEQLARNKDAAARSELIRTLGAEYANPSSPDPTPMERELFSALVLDVFHQLDRPTRYDLVVRLARTNRITSPLADRLAQEDYELSEPVLEFSPTISQQALRTIVTSRSDRHRSAIARRPDLPEDLVDTMIARSGRGVTHVLLTNPATRFSPRAILALLIFANVEAPVLAGIARRALQDPVFHADLCTILEAQCPLVPPELARAMEAEDLEPLARRALADGKALDINVNGQTMSYHEAHVQIASGELSFDSILLTLIDQNRQDACVWLIARKIGLVESTIAKILRSEADSAVTNMMRETGIEYRTFRKFLEARCVWFDKSPRTIPDEVLRFRTGRRAPSV</sequence>
<comment type="caution">
    <text evidence="1">The sequence shown here is derived from an EMBL/GenBank/DDBJ whole genome shotgun (WGS) entry which is preliminary data.</text>
</comment>
<reference evidence="1 2" key="1">
    <citation type="submission" date="2020-01" db="EMBL/GenBank/DDBJ databases">
        <authorList>
            <person name="Peng S.Y."/>
            <person name="Li J."/>
            <person name="Wang M."/>
            <person name="Wang L."/>
            <person name="Wang C.Q."/>
            <person name="Wang J.R."/>
        </authorList>
    </citation>
    <scope>NUCLEOTIDE SEQUENCE [LARGE SCALE GENOMIC DNA]</scope>
    <source>
        <strain evidence="1 2">XCT-34</strain>
    </source>
</reference>
<protein>
    <submittedName>
        <fullName evidence="1">DUF2336 domain-containing protein</fullName>
    </submittedName>
</protein>
<accession>A0ABW9ZKD3</accession>
<organism evidence="1 2">
    <name type="scientific">Pannonibacter tanglangensis</name>
    <dbReference type="NCBI Taxonomy" id="2750084"/>
    <lineage>
        <taxon>Bacteria</taxon>
        <taxon>Pseudomonadati</taxon>
        <taxon>Pseudomonadota</taxon>
        <taxon>Alphaproteobacteria</taxon>
        <taxon>Hyphomicrobiales</taxon>
        <taxon>Stappiaceae</taxon>
        <taxon>Pannonibacter</taxon>
    </lineage>
</organism>
<proteinExistence type="predicted"/>
<evidence type="ECO:0000313" key="1">
    <source>
        <dbReference type="EMBL" id="NBN63497.1"/>
    </source>
</evidence>
<name>A0ABW9ZKD3_9HYPH</name>
<dbReference type="EMBL" id="JAABLP010000002">
    <property type="protein sequence ID" value="NBN63497.1"/>
    <property type="molecule type" value="Genomic_DNA"/>
</dbReference>
<gene>
    <name evidence="1" type="ORF">GWI71_07370</name>
</gene>
<dbReference type="Proteomes" id="UP000541347">
    <property type="component" value="Unassembled WGS sequence"/>
</dbReference>
<keyword evidence="2" id="KW-1185">Reference proteome</keyword>
<dbReference type="InterPro" id="IPR019285">
    <property type="entry name" value="DUF2336"/>
</dbReference>
<evidence type="ECO:0000313" key="2">
    <source>
        <dbReference type="Proteomes" id="UP000541347"/>
    </source>
</evidence>
<dbReference type="RefSeq" id="WP_161675452.1">
    <property type="nucleotide sequence ID" value="NZ_JAABLP010000002.1"/>
</dbReference>